<accession>A0A395M4L3</accession>
<evidence type="ECO:0000313" key="2">
    <source>
        <dbReference type="EMBL" id="RFN41536.1"/>
    </source>
</evidence>
<sequence>MTITLKILPNKLKTKLETMTLAAVILKTLSTELKSKPNPRSPPHIVTSTEAPVKISSVNDNRAIRTIRKDVCVCCAVVQASAPPGIVRSVKPCCHEQFPPEHRQIAAVSNRLNAAVGQMEQHPRNEEILRHVILLQGQARQLLQIDDETIAAVMVEPGSHLHLTPAKILRLPATFTLPRHHRGPKQAATDVIIPQRRNRQSQHDGVPKSDEPGLCWRCKSKGCSKCIEIGNQTLQDITHRVDAIATDPVKLSTEGNLAIFNEARQLFDELHKSATLLQEISERIKKQEEFAKRDRARIQAEKNQDNAEMSALQRDEQRVAKANEYIRKMTALAGAPASHDNASEQGPIGLRGIKKVTLAKQRTFPERHRKIKSQYWKHLGRIRMSNGLGRDPAKGKQDRMRVLKSQRKQATAIEALLRSMA</sequence>
<gene>
    <name evidence="2" type="ORF">FIE12Z_12953</name>
</gene>
<protein>
    <submittedName>
        <fullName evidence="2">Uncharacterized protein</fullName>
    </submittedName>
</protein>
<comment type="caution">
    <text evidence="2">The sequence shown here is derived from an EMBL/GenBank/DDBJ whole genome shotgun (WGS) entry which is preliminary data.</text>
</comment>
<keyword evidence="3" id="KW-1185">Reference proteome</keyword>
<evidence type="ECO:0000256" key="1">
    <source>
        <dbReference type="SAM" id="MobiDB-lite"/>
    </source>
</evidence>
<proteinExistence type="predicted"/>
<feature type="region of interest" description="Disordered" evidence="1">
    <location>
        <begin position="386"/>
        <end position="406"/>
    </location>
</feature>
<name>A0A395M4L3_9HYPO</name>
<organism evidence="2 3">
    <name type="scientific">Fusarium flagelliforme</name>
    <dbReference type="NCBI Taxonomy" id="2675880"/>
    <lineage>
        <taxon>Eukaryota</taxon>
        <taxon>Fungi</taxon>
        <taxon>Dikarya</taxon>
        <taxon>Ascomycota</taxon>
        <taxon>Pezizomycotina</taxon>
        <taxon>Sordariomycetes</taxon>
        <taxon>Hypocreomycetidae</taxon>
        <taxon>Hypocreales</taxon>
        <taxon>Nectriaceae</taxon>
        <taxon>Fusarium</taxon>
        <taxon>Fusarium incarnatum-equiseti species complex</taxon>
    </lineage>
</organism>
<dbReference type="AlphaFoldDB" id="A0A395M4L3"/>
<dbReference type="Proteomes" id="UP000265631">
    <property type="component" value="Unassembled WGS sequence"/>
</dbReference>
<evidence type="ECO:0000313" key="3">
    <source>
        <dbReference type="Proteomes" id="UP000265631"/>
    </source>
</evidence>
<dbReference type="EMBL" id="PXXK01000845">
    <property type="protein sequence ID" value="RFN41536.1"/>
    <property type="molecule type" value="Genomic_DNA"/>
</dbReference>
<feature type="compositionally biased region" description="Basic and acidic residues" evidence="1">
    <location>
        <begin position="391"/>
        <end position="401"/>
    </location>
</feature>
<reference evidence="2 3" key="1">
    <citation type="journal article" date="2018" name="PLoS Pathog.">
        <title>Evolution of structural diversity of trichothecenes, a family of toxins produced by plant pathogenic and entomopathogenic fungi.</title>
        <authorList>
            <person name="Proctor R.H."/>
            <person name="McCormick S.P."/>
            <person name="Kim H.S."/>
            <person name="Cardoza R.E."/>
            <person name="Stanley A.M."/>
            <person name="Lindo L."/>
            <person name="Kelly A."/>
            <person name="Brown D.W."/>
            <person name="Lee T."/>
            <person name="Vaughan M.M."/>
            <person name="Alexander N.J."/>
            <person name="Busman M."/>
            <person name="Gutierrez S."/>
        </authorList>
    </citation>
    <scope>NUCLEOTIDE SEQUENCE [LARGE SCALE GENOMIC DNA]</scope>
    <source>
        <strain evidence="2 3">NRRL 13405</strain>
    </source>
</reference>